<dbReference type="EMBL" id="CAJNOK010012124">
    <property type="protein sequence ID" value="CAF1156473.1"/>
    <property type="molecule type" value="Genomic_DNA"/>
</dbReference>
<comment type="caution">
    <text evidence="5">The sequence shown here is derived from an EMBL/GenBank/DDBJ whole genome shotgun (WGS) entry which is preliminary data.</text>
</comment>
<dbReference type="SMART" id="SM00054">
    <property type="entry name" value="EFh"/>
    <property type="match status" value="3"/>
</dbReference>
<proteinExistence type="predicted"/>
<dbReference type="Gene3D" id="1.10.238.10">
    <property type="entry name" value="EF-hand"/>
    <property type="match status" value="2"/>
</dbReference>
<dbReference type="InterPro" id="IPR018247">
    <property type="entry name" value="EF_Hand_1_Ca_BS"/>
</dbReference>
<dbReference type="PROSITE" id="PS00018">
    <property type="entry name" value="EF_HAND_1"/>
    <property type="match status" value="2"/>
</dbReference>
<dbReference type="PROSITE" id="PS50222">
    <property type="entry name" value="EF_HAND_2"/>
    <property type="match status" value="2"/>
</dbReference>
<dbReference type="AlphaFoldDB" id="A0A8S2MR45"/>
<dbReference type="SUPFAM" id="SSF47473">
    <property type="entry name" value="EF-hand"/>
    <property type="match status" value="1"/>
</dbReference>
<feature type="non-terminal residue" evidence="5">
    <location>
        <position position="1"/>
    </location>
</feature>
<evidence type="ECO:0000313" key="4">
    <source>
        <dbReference type="EMBL" id="CAF1156473.1"/>
    </source>
</evidence>
<evidence type="ECO:0000313" key="5">
    <source>
        <dbReference type="EMBL" id="CAF3967947.1"/>
    </source>
</evidence>
<dbReference type="GO" id="GO:0005509">
    <property type="term" value="F:calcium ion binding"/>
    <property type="evidence" value="ECO:0007669"/>
    <property type="project" value="InterPro"/>
</dbReference>
<dbReference type="InterPro" id="IPR050230">
    <property type="entry name" value="CALM/Myosin/TropC-like"/>
</dbReference>
<dbReference type="Proteomes" id="UP000682733">
    <property type="component" value="Unassembled WGS sequence"/>
</dbReference>
<dbReference type="GO" id="GO:0016460">
    <property type="term" value="C:myosin II complex"/>
    <property type="evidence" value="ECO:0007669"/>
    <property type="project" value="TreeGrafter"/>
</dbReference>
<dbReference type="Pfam" id="PF13405">
    <property type="entry name" value="EF-hand_6"/>
    <property type="match status" value="1"/>
</dbReference>
<sequence>MPKDKKVKKLSQKQRLELRQVFDLFDIDRSGEISIEEFKQALWASISSIKDIFISSSLNMLFDLFGRNGKTDFEEFVEIIADVYFRKFSKADILETFKRFDHDNNGFITANELQTILSRFGQKFSNNEVIDGPESESHL</sequence>
<name>A0A8S2MR45_9BILA</name>
<dbReference type="Proteomes" id="UP000677228">
    <property type="component" value="Unassembled WGS sequence"/>
</dbReference>
<feature type="domain" description="EF-hand" evidence="3">
    <location>
        <begin position="13"/>
        <end position="48"/>
    </location>
</feature>
<keyword evidence="2" id="KW-0106">Calcium</keyword>
<dbReference type="Pfam" id="PF00036">
    <property type="entry name" value="EF-hand_1"/>
    <property type="match status" value="1"/>
</dbReference>
<protein>
    <recommendedName>
        <fullName evidence="3">EF-hand domain-containing protein</fullName>
    </recommendedName>
</protein>
<reference evidence="5" key="1">
    <citation type="submission" date="2021-02" db="EMBL/GenBank/DDBJ databases">
        <authorList>
            <person name="Nowell W R."/>
        </authorList>
    </citation>
    <scope>NUCLEOTIDE SEQUENCE</scope>
</reference>
<evidence type="ECO:0000259" key="3">
    <source>
        <dbReference type="PROSITE" id="PS50222"/>
    </source>
</evidence>
<dbReference type="InterPro" id="IPR011992">
    <property type="entry name" value="EF-hand-dom_pair"/>
</dbReference>
<dbReference type="EMBL" id="CAJOBA010033645">
    <property type="protein sequence ID" value="CAF3967947.1"/>
    <property type="molecule type" value="Genomic_DNA"/>
</dbReference>
<feature type="domain" description="EF-hand" evidence="3">
    <location>
        <begin position="88"/>
        <end position="123"/>
    </location>
</feature>
<gene>
    <name evidence="4" type="ORF">OVA965_LOCUS21870</name>
    <name evidence="5" type="ORF">TMI583_LOCUS22581</name>
</gene>
<dbReference type="PANTHER" id="PTHR23048">
    <property type="entry name" value="MYOSIN LIGHT CHAIN 1, 3"/>
    <property type="match status" value="1"/>
</dbReference>
<organism evidence="5 6">
    <name type="scientific">Didymodactylos carnosus</name>
    <dbReference type="NCBI Taxonomy" id="1234261"/>
    <lineage>
        <taxon>Eukaryota</taxon>
        <taxon>Metazoa</taxon>
        <taxon>Spiralia</taxon>
        <taxon>Gnathifera</taxon>
        <taxon>Rotifera</taxon>
        <taxon>Eurotatoria</taxon>
        <taxon>Bdelloidea</taxon>
        <taxon>Philodinida</taxon>
        <taxon>Philodinidae</taxon>
        <taxon>Didymodactylos</taxon>
    </lineage>
</organism>
<dbReference type="FunFam" id="1.10.238.10:FF:000001">
    <property type="entry name" value="Calmodulin 1"/>
    <property type="match status" value="1"/>
</dbReference>
<evidence type="ECO:0000313" key="6">
    <source>
        <dbReference type="Proteomes" id="UP000682733"/>
    </source>
</evidence>
<dbReference type="PRINTS" id="PR00450">
    <property type="entry name" value="RECOVERIN"/>
</dbReference>
<dbReference type="PANTHER" id="PTHR23048:SF0">
    <property type="entry name" value="CALMODULIN LIKE 3"/>
    <property type="match status" value="1"/>
</dbReference>
<evidence type="ECO:0000256" key="2">
    <source>
        <dbReference type="ARBA" id="ARBA00022837"/>
    </source>
</evidence>
<dbReference type="InterPro" id="IPR002048">
    <property type="entry name" value="EF_hand_dom"/>
</dbReference>
<keyword evidence="1" id="KW-0677">Repeat</keyword>
<evidence type="ECO:0000256" key="1">
    <source>
        <dbReference type="ARBA" id="ARBA00022737"/>
    </source>
</evidence>
<accession>A0A8S2MR45</accession>